<evidence type="ECO:0000313" key="1">
    <source>
        <dbReference type="EMBL" id="CAJ2678402.1"/>
    </source>
</evidence>
<comment type="caution">
    <text evidence="1">The sequence shown here is derived from an EMBL/GenBank/DDBJ whole genome shotgun (WGS) entry which is preliminary data.</text>
</comment>
<evidence type="ECO:0000313" key="2">
    <source>
        <dbReference type="Proteomes" id="UP001177021"/>
    </source>
</evidence>
<organism evidence="1 2">
    <name type="scientific">Trifolium pratense</name>
    <name type="common">Red clover</name>
    <dbReference type="NCBI Taxonomy" id="57577"/>
    <lineage>
        <taxon>Eukaryota</taxon>
        <taxon>Viridiplantae</taxon>
        <taxon>Streptophyta</taxon>
        <taxon>Embryophyta</taxon>
        <taxon>Tracheophyta</taxon>
        <taxon>Spermatophyta</taxon>
        <taxon>Magnoliopsida</taxon>
        <taxon>eudicotyledons</taxon>
        <taxon>Gunneridae</taxon>
        <taxon>Pentapetalae</taxon>
        <taxon>rosids</taxon>
        <taxon>fabids</taxon>
        <taxon>Fabales</taxon>
        <taxon>Fabaceae</taxon>
        <taxon>Papilionoideae</taxon>
        <taxon>50 kb inversion clade</taxon>
        <taxon>NPAAA clade</taxon>
        <taxon>Hologalegina</taxon>
        <taxon>IRL clade</taxon>
        <taxon>Trifolieae</taxon>
        <taxon>Trifolium</taxon>
    </lineage>
</organism>
<protein>
    <submittedName>
        <fullName evidence="1">Uncharacterized protein</fullName>
    </submittedName>
</protein>
<dbReference type="EMBL" id="CASHSV030000823">
    <property type="protein sequence ID" value="CAJ2678402.1"/>
    <property type="molecule type" value="Genomic_DNA"/>
</dbReference>
<name>A0ACB0MBZ6_TRIPR</name>
<sequence>MDDMEIYDAEETIISEVIESLVQLKVFRYSKNILCRPRDDIVQGEISLLEKLESLPKLEELSIRLTSITSVRRLLHSTKLRGCSRRLKISFYGSYNKVLDTLEMSSLLASMSEMTHLDYIHLFSISNLMDGSPVTDKCHLGRLRTVCIYVCGSITHLTWLRYAPLLEYLVVCGCNSIEQVVKDDDEEAGSKSKNDNIFINLRDLCLQHMSELVSIHKRALAFPSLKRILVIGCPNLRKLPLNSSFASKDNLIAIQGETEWWDNLEWDDRIIEHLLRPKFQYVKALDEDYLYL</sequence>
<dbReference type="Proteomes" id="UP001177021">
    <property type="component" value="Unassembled WGS sequence"/>
</dbReference>
<proteinExistence type="predicted"/>
<gene>
    <name evidence="1" type="ORF">MILVUS5_LOCUS40691</name>
</gene>
<accession>A0ACB0MBZ6</accession>
<keyword evidence="2" id="KW-1185">Reference proteome</keyword>
<reference evidence="1" key="1">
    <citation type="submission" date="2023-10" db="EMBL/GenBank/DDBJ databases">
        <authorList>
            <person name="Rodriguez Cubillos JULIANA M."/>
            <person name="De Vega J."/>
        </authorList>
    </citation>
    <scope>NUCLEOTIDE SEQUENCE</scope>
</reference>